<sequence>MALKSNISYNERKDKVTGFVTDGQSTKPEYAGHAQVFMIREAGFIVVATVCDQGANNRNAIKLLLQETRGAYLRTGREPKQNVFVINEQEIVHIYDPPHLLKCVRNNLITKNLAYIMDNHAKTAKWQHLELLLKENPGYR</sequence>
<evidence type="ECO:0000313" key="1">
    <source>
        <dbReference type="EMBL" id="KOB65015.1"/>
    </source>
</evidence>
<dbReference type="Proteomes" id="UP000037510">
    <property type="component" value="Unassembled WGS sequence"/>
</dbReference>
<keyword evidence="2" id="KW-1185">Reference proteome</keyword>
<accession>A0A0L7KPH1</accession>
<comment type="caution">
    <text evidence="1">The sequence shown here is derived from an EMBL/GenBank/DDBJ whole genome shotgun (WGS) entry which is preliminary data.</text>
</comment>
<proteinExistence type="predicted"/>
<dbReference type="EMBL" id="JTDY01007687">
    <property type="protein sequence ID" value="KOB65015.1"/>
    <property type="molecule type" value="Genomic_DNA"/>
</dbReference>
<feature type="non-terminal residue" evidence="1">
    <location>
        <position position="140"/>
    </location>
</feature>
<reference evidence="1 2" key="1">
    <citation type="journal article" date="2015" name="Genome Biol. Evol.">
        <title>The genome of winter moth (Operophtera brumata) provides a genomic perspective on sexual dimorphism and phenology.</title>
        <authorList>
            <person name="Derks M.F."/>
            <person name="Smit S."/>
            <person name="Salis L."/>
            <person name="Schijlen E."/>
            <person name="Bossers A."/>
            <person name="Mateman C."/>
            <person name="Pijl A.S."/>
            <person name="de Ridder D."/>
            <person name="Groenen M.A."/>
            <person name="Visser M.E."/>
            <person name="Megens H.J."/>
        </authorList>
    </citation>
    <scope>NUCLEOTIDE SEQUENCE [LARGE SCALE GENOMIC DNA]</scope>
    <source>
        <strain evidence="1">WM2013NL</strain>
        <tissue evidence="1">Head and thorax</tissue>
    </source>
</reference>
<name>A0A0L7KPH1_OPEBR</name>
<protein>
    <submittedName>
        <fullName evidence="1">Parathyroid hormone-responsive B1</fullName>
    </submittedName>
</protein>
<gene>
    <name evidence="1" type="ORF">OBRU01_23342</name>
</gene>
<dbReference type="AlphaFoldDB" id="A0A0L7KPH1"/>
<organism evidence="1 2">
    <name type="scientific">Operophtera brumata</name>
    <name type="common">Winter moth</name>
    <name type="synonym">Phalaena brumata</name>
    <dbReference type="NCBI Taxonomy" id="104452"/>
    <lineage>
        <taxon>Eukaryota</taxon>
        <taxon>Metazoa</taxon>
        <taxon>Ecdysozoa</taxon>
        <taxon>Arthropoda</taxon>
        <taxon>Hexapoda</taxon>
        <taxon>Insecta</taxon>
        <taxon>Pterygota</taxon>
        <taxon>Neoptera</taxon>
        <taxon>Endopterygota</taxon>
        <taxon>Lepidoptera</taxon>
        <taxon>Glossata</taxon>
        <taxon>Ditrysia</taxon>
        <taxon>Geometroidea</taxon>
        <taxon>Geometridae</taxon>
        <taxon>Larentiinae</taxon>
        <taxon>Operophtera</taxon>
    </lineage>
</organism>
<evidence type="ECO:0000313" key="2">
    <source>
        <dbReference type="Proteomes" id="UP000037510"/>
    </source>
</evidence>